<keyword evidence="8" id="KW-1185">Reference proteome</keyword>
<organism evidence="7 8">
    <name type="scientific">Sphaceloma murrayae</name>
    <dbReference type="NCBI Taxonomy" id="2082308"/>
    <lineage>
        <taxon>Eukaryota</taxon>
        <taxon>Fungi</taxon>
        <taxon>Dikarya</taxon>
        <taxon>Ascomycota</taxon>
        <taxon>Pezizomycotina</taxon>
        <taxon>Dothideomycetes</taxon>
        <taxon>Dothideomycetidae</taxon>
        <taxon>Myriangiales</taxon>
        <taxon>Elsinoaceae</taxon>
        <taxon>Sphaceloma</taxon>
    </lineage>
</organism>
<gene>
    <name evidence="7" type="ORF">CAC42_146</name>
</gene>
<evidence type="ECO:0000256" key="6">
    <source>
        <dbReference type="ARBA" id="ARBA00031849"/>
    </source>
</evidence>
<dbReference type="AlphaFoldDB" id="A0A2K1QN33"/>
<dbReference type="GO" id="GO:0005739">
    <property type="term" value="C:mitochondrion"/>
    <property type="evidence" value="ECO:0007669"/>
    <property type="project" value="UniProtKB-SubCell"/>
</dbReference>
<evidence type="ECO:0000256" key="3">
    <source>
        <dbReference type="ARBA" id="ARBA00016197"/>
    </source>
</evidence>
<dbReference type="PANTHER" id="PTHR36091">
    <property type="entry name" value="ALTERED INHERITANCE OF MITOCHONDRIA PROTEIN 9, MITOCHONDRIAL"/>
    <property type="match status" value="1"/>
</dbReference>
<dbReference type="InParanoid" id="A0A2K1QN33"/>
<dbReference type="InterPro" id="IPR051035">
    <property type="entry name" value="Mito_inheritance_9"/>
</dbReference>
<comment type="caution">
    <text evidence="7">The sequence shown here is derived from an EMBL/GenBank/DDBJ whole genome shotgun (WGS) entry which is preliminary data.</text>
</comment>
<evidence type="ECO:0000313" key="7">
    <source>
        <dbReference type="EMBL" id="PNS16412.1"/>
    </source>
</evidence>
<keyword evidence="5" id="KW-0496">Mitochondrion</keyword>
<comment type="similarity">
    <text evidence="2">Belongs to the AIM9 family.</text>
</comment>
<name>A0A2K1QN33_9PEZI</name>
<dbReference type="InterPro" id="IPR011009">
    <property type="entry name" value="Kinase-like_dom_sf"/>
</dbReference>
<dbReference type="OrthoDB" id="2968323at2759"/>
<dbReference type="SUPFAM" id="SSF56112">
    <property type="entry name" value="Protein kinase-like (PK-like)"/>
    <property type="match status" value="1"/>
</dbReference>
<dbReference type="EMBL" id="NKHZ01000057">
    <property type="protein sequence ID" value="PNS16412.1"/>
    <property type="molecule type" value="Genomic_DNA"/>
</dbReference>
<reference evidence="7 8" key="1">
    <citation type="submission" date="2017-06" db="EMBL/GenBank/DDBJ databases">
        <title>Draft genome sequence of a variant of Elsinoe murrayae.</title>
        <authorList>
            <person name="Cheng Q."/>
        </authorList>
    </citation>
    <scope>NUCLEOTIDE SEQUENCE [LARGE SCALE GENOMIC DNA]</scope>
    <source>
        <strain evidence="7 8">CQ-2017a</strain>
    </source>
</reference>
<comment type="subcellular location">
    <subcellularLocation>
        <location evidence="1">Mitochondrion</location>
    </subcellularLocation>
</comment>
<evidence type="ECO:0000256" key="5">
    <source>
        <dbReference type="ARBA" id="ARBA00023128"/>
    </source>
</evidence>
<dbReference type="PANTHER" id="PTHR36091:SF1">
    <property type="entry name" value="ALTERED INHERITANCE OF MITOCHONDRIA PROTEIN 9, MITOCHONDRIAL"/>
    <property type="match status" value="1"/>
</dbReference>
<keyword evidence="4" id="KW-0809">Transit peptide</keyword>
<sequence length="296" mass="32840">MRTSSDTPLEDGFWDEQSRLSARYRRFDVSALKNVAASSVRRQRCVAIDKIAEGGFNKVFRLTMEDHTAEIARIPNQKAESSSMSIASEVATMDFASSILGLPVPKVLSYGAHADNPVQSEYIIMEEASGTQLGKMWPTMDINEKTGIVRHLASMIHKLSSVYFACYGNIYFAADRVPGSRPAVVQGGLSPETKAEIRQRYAIGPVVESSFWEEDELAEHAAESEGYDDNANFWASISDLAGRGGFVLQEDYDHALEMFRKLREEGLRSLEGVEREQLEQATTWAIRNEDVGGPGT</sequence>
<proteinExistence type="inferred from homology"/>
<evidence type="ECO:0000256" key="1">
    <source>
        <dbReference type="ARBA" id="ARBA00004173"/>
    </source>
</evidence>
<evidence type="ECO:0000256" key="4">
    <source>
        <dbReference type="ARBA" id="ARBA00022946"/>
    </source>
</evidence>
<evidence type="ECO:0000256" key="2">
    <source>
        <dbReference type="ARBA" id="ARBA00005543"/>
    </source>
</evidence>
<protein>
    <recommendedName>
        <fullName evidence="3">Altered inheritance of mitochondria protein 9, mitochondrial</fullName>
    </recommendedName>
    <alternativeName>
        <fullName evidence="6">Found in mitochondrial proteome protein 29</fullName>
    </alternativeName>
</protein>
<dbReference type="STRING" id="2082308.A0A2K1QN33"/>
<dbReference type="Proteomes" id="UP000243797">
    <property type="component" value="Unassembled WGS sequence"/>
</dbReference>
<evidence type="ECO:0000313" key="8">
    <source>
        <dbReference type="Proteomes" id="UP000243797"/>
    </source>
</evidence>
<accession>A0A2K1QN33</accession>